<sequence length="94" mass="10036">MPPQSIIRALPSEVIAKIKSSTSIVHLNGVILELVKNSLDANAHTVFITVDFKRGGCVVEDDGDGILPVEFEATGGLGKPHRMSLDLQLVMRAG</sequence>
<dbReference type="EMBL" id="CP060776">
    <property type="protein sequence ID" value="QQK44874.1"/>
    <property type="molecule type" value="Genomic_DNA"/>
</dbReference>
<evidence type="ECO:0000256" key="1">
    <source>
        <dbReference type="ARBA" id="ARBA00006082"/>
    </source>
</evidence>
<dbReference type="PANTHER" id="PTHR10073">
    <property type="entry name" value="DNA MISMATCH REPAIR PROTEIN MLH, PMS, MUTL"/>
    <property type="match status" value="1"/>
</dbReference>
<dbReference type="AlphaFoldDB" id="A0A7T6XPH7"/>
<evidence type="ECO:0000313" key="2">
    <source>
        <dbReference type="EMBL" id="QQK44874.1"/>
    </source>
</evidence>
<evidence type="ECO:0000313" key="3">
    <source>
        <dbReference type="Proteomes" id="UP000595662"/>
    </source>
</evidence>
<organism evidence="2 3">
    <name type="scientific">Penicillium digitatum</name>
    <name type="common">Green mold</name>
    <dbReference type="NCBI Taxonomy" id="36651"/>
    <lineage>
        <taxon>Eukaryota</taxon>
        <taxon>Fungi</taxon>
        <taxon>Dikarya</taxon>
        <taxon>Ascomycota</taxon>
        <taxon>Pezizomycotina</taxon>
        <taxon>Eurotiomycetes</taxon>
        <taxon>Eurotiomycetidae</taxon>
        <taxon>Eurotiales</taxon>
        <taxon>Aspergillaceae</taxon>
        <taxon>Penicillium</taxon>
    </lineage>
</organism>
<name>A0A7T6XPH7_PENDI</name>
<dbReference type="Gene3D" id="3.30.565.10">
    <property type="entry name" value="Histidine kinase-like ATPase, C-terminal domain"/>
    <property type="match status" value="1"/>
</dbReference>
<dbReference type="InterPro" id="IPR036890">
    <property type="entry name" value="HATPase_C_sf"/>
</dbReference>
<dbReference type="SUPFAM" id="SSF55874">
    <property type="entry name" value="ATPase domain of HSP90 chaperone/DNA topoisomerase II/histidine kinase"/>
    <property type="match status" value="1"/>
</dbReference>
<reference evidence="2 3" key="1">
    <citation type="submission" date="2020-08" db="EMBL/GenBank/DDBJ databases">
        <title>The completed genome sequence of the pathogenic ascomycete fungus Penicillium digitatum.</title>
        <authorList>
            <person name="Wang M."/>
        </authorList>
    </citation>
    <scope>NUCLEOTIDE SEQUENCE [LARGE SCALE GENOMIC DNA]</scope>
    <source>
        <strain evidence="2 3">PdW03</strain>
    </source>
</reference>
<dbReference type="GO" id="GO:0016887">
    <property type="term" value="F:ATP hydrolysis activity"/>
    <property type="evidence" value="ECO:0007669"/>
    <property type="project" value="InterPro"/>
</dbReference>
<dbReference type="GO" id="GO:0032300">
    <property type="term" value="C:mismatch repair complex"/>
    <property type="evidence" value="ECO:0007669"/>
    <property type="project" value="InterPro"/>
</dbReference>
<dbReference type="GeneID" id="26229692"/>
<comment type="similarity">
    <text evidence="1">Belongs to the DNA mismatch repair MutL/HexB family.</text>
</comment>
<dbReference type="VEuPathDB" id="FungiDB:PDIP_13690"/>
<dbReference type="OMA" id="DSTRGGC"/>
<gene>
    <name evidence="2" type="ORF">Pdw03_8775</name>
</gene>
<dbReference type="GO" id="GO:0006298">
    <property type="term" value="P:mismatch repair"/>
    <property type="evidence" value="ECO:0007669"/>
    <property type="project" value="InterPro"/>
</dbReference>
<protein>
    <submittedName>
        <fullName evidence="2">DNA mismatch repair protein pms1</fullName>
    </submittedName>
</protein>
<dbReference type="PANTHER" id="PTHR10073:SF47">
    <property type="entry name" value="DNA MISMATCH REPAIR PROTEIN MLH3"/>
    <property type="match status" value="1"/>
</dbReference>
<dbReference type="InterPro" id="IPR038973">
    <property type="entry name" value="MutL/Mlh/Pms-like"/>
</dbReference>
<dbReference type="GO" id="GO:0140664">
    <property type="term" value="F:ATP-dependent DNA damage sensor activity"/>
    <property type="evidence" value="ECO:0007669"/>
    <property type="project" value="InterPro"/>
</dbReference>
<accession>A0A7T6XPH7</accession>
<dbReference type="Pfam" id="PF13589">
    <property type="entry name" value="HATPase_c_3"/>
    <property type="match status" value="1"/>
</dbReference>
<dbReference type="Proteomes" id="UP000595662">
    <property type="component" value="Chromosome 3"/>
</dbReference>
<proteinExistence type="inferred from homology"/>
<dbReference type="KEGG" id="pdp:PDIP_13690"/>
<dbReference type="RefSeq" id="XP_014537982.1">
    <property type="nucleotide sequence ID" value="XM_014682496.1"/>
</dbReference>